<evidence type="ECO:0000313" key="2">
    <source>
        <dbReference type="EMBL" id="GMN40084.1"/>
    </source>
</evidence>
<comment type="caution">
    <text evidence="2">The sequence shown here is derived from an EMBL/GenBank/DDBJ whole genome shotgun (WGS) entry which is preliminary data.</text>
</comment>
<dbReference type="Proteomes" id="UP001187192">
    <property type="component" value="Unassembled WGS sequence"/>
</dbReference>
<feature type="region of interest" description="Disordered" evidence="1">
    <location>
        <begin position="48"/>
        <end position="76"/>
    </location>
</feature>
<evidence type="ECO:0000313" key="3">
    <source>
        <dbReference type="Proteomes" id="UP001187192"/>
    </source>
</evidence>
<feature type="compositionally biased region" description="Polar residues" evidence="1">
    <location>
        <begin position="105"/>
        <end position="122"/>
    </location>
</feature>
<dbReference type="EMBL" id="BTGU01000010">
    <property type="protein sequence ID" value="GMN40084.1"/>
    <property type="molecule type" value="Genomic_DNA"/>
</dbReference>
<feature type="region of interest" description="Disordered" evidence="1">
    <location>
        <begin position="1"/>
        <end position="24"/>
    </location>
</feature>
<organism evidence="2 3">
    <name type="scientific">Ficus carica</name>
    <name type="common">Common fig</name>
    <dbReference type="NCBI Taxonomy" id="3494"/>
    <lineage>
        <taxon>Eukaryota</taxon>
        <taxon>Viridiplantae</taxon>
        <taxon>Streptophyta</taxon>
        <taxon>Embryophyta</taxon>
        <taxon>Tracheophyta</taxon>
        <taxon>Spermatophyta</taxon>
        <taxon>Magnoliopsida</taxon>
        <taxon>eudicotyledons</taxon>
        <taxon>Gunneridae</taxon>
        <taxon>Pentapetalae</taxon>
        <taxon>rosids</taxon>
        <taxon>fabids</taxon>
        <taxon>Rosales</taxon>
        <taxon>Moraceae</taxon>
        <taxon>Ficeae</taxon>
        <taxon>Ficus</taxon>
    </lineage>
</organism>
<name>A0AA87ZUF6_FICCA</name>
<accession>A0AA87ZUF6</accession>
<reference evidence="2" key="1">
    <citation type="submission" date="2023-07" db="EMBL/GenBank/DDBJ databases">
        <title>draft genome sequence of fig (Ficus carica).</title>
        <authorList>
            <person name="Takahashi T."/>
            <person name="Nishimura K."/>
        </authorList>
    </citation>
    <scope>NUCLEOTIDE SEQUENCE</scope>
</reference>
<dbReference type="AlphaFoldDB" id="A0AA87ZUF6"/>
<gene>
    <name evidence="2" type="ORF">TIFTF001_009309</name>
</gene>
<feature type="compositionally biased region" description="Polar residues" evidence="1">
    <location>
        <begin position="53"/>
        <end position="67"/>
    </location>
</feature>
<sequence length="130" mass="13594">MLKSVSDVSHGFGHSGDPDGSYSELSRRVDMLQAWQVLCQSDQAAKAGAKAGTRTSTVTGRGCQVSNGAGDDTGPTTQAEIQLWLGSVARTSTTGPDSDMLGSLKESSFEGQQNIIGGSRSTWCLEKDPP</sequence>
<proteinExistence type="predicted"/>
<protein>
    <submittedName>
        <fullName evidence="2">Uncharacterized protein</fullName>
    </submittedName>
</protein>
<evidence type="ECO:0000256" key="1">
    <source>
        <dbReference type="SAM" id="MobiDB-lite"/>
    </source>
</evidence>
<feature type="region of interest" description="Disordered" evidence="1">
    <location>
        <begin position="92"/>
        <end position="130"/>
    </location>
</feature>
<keyword evidence="3" id="KW-1185">Reference proteome</keyword>